<dbReference type="Proteomes" id="UP000311008">
    <property type="component" value="Chromosome"/>
</dbReference>
<comment type="similarity">
    <text evidence="1">Belongs to the GSP E family.</text>
</comment>
<dbReference type="KEGG" id="mmec:FIU01_10370"/>
<accession>A0A5B8CUB9</accession>
<dbReference type="GO" id="GO:0005886">
    <property type="term" value="C:plasma membrane"/>
    <property type="evidence" value="ECO:0007669"/>
    <property type="project" value="TreeGrafter"/>
</dbReference>
<proteinExistence type="inferred from homology"/>
<keyword evidence="2" id="KW-0547">Nucleotide-binding</keyword>
<sequence length="608" mass="68581">MHHWVLIQPKYDMNSPIPFSLPKTLESLRLGDLLRMLVSDGRIEKAWAEKLHQDRKRDSSKIHPIVIVAEQRWPDLLHPSQLLSVEQLSQFVANKAKVPYYQIDPLKLDFSAAAQIVSQAYAERLRIMPITVKDGVATVATADPFHQEWLHDLERMLKLRIEVVMVNPLDLQRYLPEVYQLSAAIQSANAAKAGQIVGVQNFEQLIELGKDRQLDANEQHVVNIVDWLFKYAFEQRASDIHLEPRRHMGLMRFRIDGVLHQVYQLPSNIMNAITSRIKLLGRMDMVEKRRPQDGRVKTVSADGKEIELRLSTMPTAFGEKLVMRIFKPDILVQDFQLLGFSKRQSEQWSQWTRQPNGIILVTGPTGSGKTTTLYTTLKQLATDEVNVCTVEDPIEMIEPAFNQMQVTQNIGLGFAEGIRTLMRQDPDIIMVGEIRDQETADMAIQAALTGHLVLSTLHTNDAPSAVTRLLDLGVPAYLIHSSLLGIMAQRLVRTLCPHCKTEGELSDEEWASVTRPFKAKKPAKVMKAVGCQECRKTGYRGRTGIYEMLTMTPALRQLITPETDVLQLRQAAIQAGMQPLMLNGAEKIAAGLTTVEEVLKVAPPLELH</sequence>
<evidence type="ECO:0000256" key="3">
    <source>
        <dbReference type="ARBA" id="ARBA00022840"/>
    </source>
</evidence>
<name>A0A5B8CUB9_9PROT</name>
<dbReference type="Pfam" id="PF00437">
    <property type="entry name" value="T2SSE"/>
    <property type="match status" value="1"/>
</dbReference>
<dbReference type="Gene3D" id="3.30.300.160">
    <property type="entry name" value="Type II secretion system, protein E, N-terminal domain"/>
    <property type="match status" value="1"/>
</dbReference>
<dbReference type="GO" id="GO:0005524">
    <property type="term" value="F:ATP binding"/>
    <property type="evidence" value="ECO:0007669"/>
    <property type="project" value="UniProtKB-KW"/>
</dbReference>
<gene>
    <name evidence="5" type="ORF">FIU01_10370</name>
</gene>
<evidence type="ECO:0000313" key="5">
    <source>
        <dbReference type="EMBL" id="QDC44882.1"/>
    </source>
</evidence>
<evidence type="ECO:0000256" key="2">
    <source>
        <dbReference type="ARBA" id="ARBA00022741"/>
    </source>
</evidence>
<protein>
    <submittedName>
        <fullName evidence="5">Type II/IV secretion system protein</fullName>
    </submittedName>
</protein>
<dbReference type="InterPro" id="IPR027417">
    <property type="entry name" value="P-loop_NTPase"/>
</dbReference>
<dbReference type="OrthoDB" id="5289285at2"/>
<dbReference type="FunFam" id="3.40.50.300:FF:000398">
    <property type="entry name" value="Type IV pilus assembly ATPase PilB"/>
    <property type="match status" value="1"/>
</dbReference>
<dbReference type="Pfam" id="PF05157">
    <property type="entry name" value="MshEN"/>
    <property type="match status" value="1"/>
</dbReference>
<dbReference type="GO" id="GO:0016887">
    <property type="term" value="F:ATP hydrolysis activity"/>
    <property type="evidence" value="ECO:0007669"/>
    <property type="project" value="TreeGrafter"/>
</dbReference>
<evidence type="ECO:0000259" key="4">
    <source>
        <dbReference type="PROSITE" id="PS00662"/>
    </source>
</evidence>
<dbReference type="SUPFAM" id="SSF160246">
    <property type="entry name" value="EspE N-terminal domain-like"/>
    <property type="match status" value="1"/>
</dbReference>
<keyword evidence="6" id="KW-1185">Reference proteome</keyword>
<dbReference type="PANTHER" id="PTHR30258">
    <property type="entry name" value="TYPE II SECRETION SYSTEM PROTEIN GSPE-RELATED"/>
    <property type="match status" value="1"/>
</dbReference>
<dbReference type="SMART" id="SM00382">
    <property type="entry name" value="AAA"/>
    <property type="match status" value="1"/>
</dbReference>
<dbReference type="Gene3D" id="3.30.450.90">
    <property type="match status" value="1"/>
</dbReference>
<dbReference type="InterPro" id="IPR001482">
    <property type="entry name" value="T2SS/T4SS_dom"/>
</dbReference>
<evidence type="ECO:0000256" key="1">
    <source>
        <dbReference type="ARBA" id="ARBA00006611"/>
    </source>
</evidence>
<dbReference type="Gene3D" id="3.40.50.300">
    <property type="entry name" value="P-loop containing nucleotide triphosphate hydrolases"/>
    <property type="match status" value="1"/>
</dbReference>
<dbReference type="InterPro" id="IPR007831">
    <property type="entry name" value="T2SS_GspE_N"/>
</dbReference>
<organism evidence="5 6">
    <name type="scientific">Methylophilus medardicus</name>
    <dbReference type="NCBI Taxonomy" id="2588534"/>
    <lineage>
        <taxon>Bacteria</taxon>
        <taxon>Pseudomonadati</taxon>
        <taxon>Pseudomonadota</taxon>
        <taxon>Betaproteobacteria</taxon>
        <taxon>Nitrosomonadales</taxon>
        <taxon>Methylophilaceae</taxon>
        <taxon>Methylophilus</taxon>
    </lineage>
</organism>
<dbReference type="SUPFAM" id="SSF52540">
    <property type="entry name" value="P-loop containing nucleoside triphosphate hydrolases"/>
    <property type="match status" value="1"/>
</dbReference>
<feature type="domain" description="Bacterial type II secretion system protein E" evidence="4">
    <location>
        <begin position="422"/>
        <end position="436"/>
    </location>
</feature>
<dbReference type="EMBL" id="CP040946">
    <property type="protein sequence ID" value="QDC44882.1"/>
    <property type="molecule type" value="Genomic_DNA"/>
</dbReference>
<dbReference type="CDD" id="cd01129">
    <property type="entry name" value="PulE-GspE-like"/>
    <property type="match status" value="1"/>
</dbReference>
<dbReference type="PANTHER" id="PTHR30258:SF13">
    <property type="entry name" value="SECRETION PATHWAY ATPASE-RELATED"/>
    <property type="match status" value="1"/>
</dbReference>
<keyword evidence="3" id="KW-0067">ATP-binding</keyword>
<evidence type="ECO:0000313" key="6">
    <source>
        <dbReference type="Proteomes" id="UP000311008"/>
    </source>
</evidence>
<dbReference type="InterPro" id="IPR037257">
    <property type="entry name" value="T2SS_E_N_sf"/>
</dbReference>
<reference evidence="6" key="1">
    <citation type="journal article" date="2019" name="ISME J.">
        <title>Evolution in action: habitat transition from sediment to the pelagial leads to genome streamlining in Methylophilaceae.</title>
        <authorList>
            <person name="Salcher M."/>
            <person name="Schaefle D."/>
            <person name="Kaspar M."/>
            <person name="Neuenschwander S.M."/>
            <person name="Ghai R."/>
        </authorList>
    </citation>
    <scope>NUCLEOTIDE SEQUENCE [LARGE SCALE GENOMIC DNA]</scope>
    <source>
        <strain evidence="6">MMS-M-51</strain>
    </source>
</reference>
<dbReference type="InterPro" id="IPR003593">
    <property type="entry name" value="AAA+_ATPase"/>
</dbReference>
<dbReference type="PROSITE" id="PS00662">
    <property type="entry name" value="T2SP_E"/>
    <property type="match status" value="1"/>
</dbReference>
<dbReference type="AlphaFoldDB" id="A0A5B8CUB9"/>